<sequence length="136" mass="15466">MILSKYPGLIQNEILQNMKLSDLFLLSFVSKGMKKLIKSSQNRRLKSINSIVYAADGRNPLSAFIPRKPYDDILIIFEEFEETGIPDFQLNVSGTIIDFRLCTRARNKTFGLPENEFHPYPVACVPKSDRESVIGP</sequence>
<evidence type="ECO:0000313" key="3">
    <source>
        <dbReference type="Proteomes" id="UP000008549"/>
    </source>
</evidence>
<dbReference type="HOGENOM" id="CLU_155423_0_0_1"/>
<dbReference type="EMBL" id="HE601481">
    <property type="protein sequence ID" value="CAP37087.1"/>
    <property type="molecule type" value="Genomic_DNA"/>
</dbReference>
<dbReference type="GeneID" id="8575875"/>
<evidence type="ECO:0000313" key="4">
    <source>
        <dbReference type="WormBase" id="CBG19932"/>
    </source>
</evidence>
<protein>
    <submittedName>
        <fullName evidence="2">Protein CBG19932</fullName>
    </submittedName>
</protein>
<dbReference type="Proteomes" id="UP000008549">
    <property type="component" value="Unassembled WGS sequence"/>
</dbReference>
<reference evidence="2 3" key="2">
    <citation type="journal article" date="2011" name="PLoS Genet.">
        <title>Caenorhabditis briggsae recombinant inbred line genotypes reveal inter-strain incompatibility and the evolution of recombination.</title>
        <authorList>
            <person name="Ross J.A."/>
            <person name="Koboldt D.C."/>
            <person name="Staisch J.E."/>
            <person name="Chamberlin H.M."/>
            <person name="Gupta B.P."/>
            <person name="Miller R.D."/>
            <person name="Baird S.E."/>
            <person name="Haag E.S."/>
        </authorList>
    </citation>
    <scope>NUCLEOTIDE SEQUENCE [LARGE SCALE GENOMIC DNA]</scope>
    <source>
        <strain evidence="2 3">AF16</strain>
    </source>
</reference>
<organism evidence="2 3">
    <name type="scientific">Caenorhabditis briggsae</name>
    <dbReference type="NCBI Taxonomy" id="6238"/>
    <lineage>
        <taxon>Eukaryota</taxon>
        <taxon>Metazoa</taxon>
        <taxon>Ecdysozoa</taxon>
        <taxon>Nematoda</taxon>
        <taxon>Chromadorea</taxon>
        <taxon>Rhabditida</taxon>
        <taxon>Rhabditina</taxon>
        <taxon>Rhabditomorpha</taxon>
        <taxon>Rhabditoidea</taxon>
        <taxon>Rhabditidae</taxon>
        <taxon>Peloderinae</taxon>
        <taxon>Caenorhabditis</taxon>
    </lineage>
</organism>
<reference evidence="2 3" key="1">
    <citation type="journal article" date="2003" name="PLoS Biol.">
        <title>The genome sequence of Caenorhabditis briggsae: a platform for comparative genomics.</title>
        <authorList>
            <person name="Stein L.D."/>
            <person name="Bao Z."/>
            <person name="Blasiar D."/>
            <person name="Blumenthal T."/>
            <person name="Brent M.R."/>
            <person name="Chen N."/>
            <person name="Chinwalla A."/>
            <person name="Clarke L."/>
            <person name="Clee C."/>
            <person name="Coghlan A."/>
            <person name="Coulson A."/>
            <person name="D'Eustachio P."/>
            <person name="Fitch D.H."/>
            <person name="Fulton L.A."/>
            <person name="Fulton R.E."/>
            <person name="Griffiths-Jones S."/>
            <person name="Harris T.W."/>
            <person name="Hillier L.W."/>
            <person name="Kamath R."/>
            <person name="Kuwabara P.E."/>
            <person name="Mardis E.R."/>
            <person name="Marra M.A."/>
            <person name="Miner T.L."/>
            <person name="Minx P."/>
            <person name="Mullikin J.C."/>
            <person name="Plumb R.W."/>
            <person name="Rogers J."/>
            <person name="Schein J.E."/>
            <person name="Sohrmann M."/>
            <person name="Spieth J."/>
            <person name="Stajich J.E."/>
            <person name="Wei C."/>
            <person name="Willey D."/>
            <person name="Wilson R.K."/>
            <person name="Durbin R."/>
            <person name="Waterston R.H."/>
        </authorList>
    </citation>
    <scope>NUCLEOTIDE SEQUENCE [LARGE SCALE GENOMIC DNA]</scope>
    <source>
        <strain evidence="2 3">AF16</strain>
    </source>
</reference>
<evidence type="ECO:0000259" key="1">
    <source>
        <dbReference type="PROSITE" id="PS50181"/>
    </source>
</evidence>
<dbReference type="AlphaFoldDB" id="A8XWR8"/>
<feature type="domain" description="F-box" evidence="1">
    <location>
        <begin position="1"/>
        <end position="48"/>
    </location>
</feature>
<evidence type="ECO:0000313" key="2">
    <source>
        <dbReference type="EMBL" id="CAP37087.1"/>
    </source>
</evidence>
<dbReference type="CTD" id="8575875"/>
<accession>A8XWR8</accession>
<dbReference type="InParanoid" id="A8XWR8"/>
<gene>
    <name evidence="2 4" type="ORF">CBG19932</name>
    <name evidence="2" type="ORF">CBG_19932</name>
</gene>
<name>A8XWR8_CAEBR</name>
<dbReference type="PROSITE" id="PS50181">
    <property type="entry name" value="FBOX"/>
    <property type="match status" value="1"/>
</dbReference>
<proteinExistence type="predicted"/>
<keyword evidence="3" id="KW-1185">Reference proteome</keyword>
<dbReference type="Pfam" id="PF00646">
    <property type="entry name" value="F-box"/>
    <property type="match status" value="1"/>
</dbReference>
<dbReference type="RefSeq" id="XP_002633879.1">
    <property type="nucleotide sequence ID" value="XM_002633833.1"/>
</dbReference>
<dbReference type="InterPro" id="IPR001810">
    <property type="entry name" value="F-box_dom"/>
</dbReference>
<dbReference type="KEGG" id="cbr:CBG_19932"/>
<dbReference type="WormBase" id="CBG19932">
    <property type="protein sequence ID" value="CBP39919"/>
    <property type="gene ID" value="WBGene00039058"/>
</dbReference>